<keyword evidence="1" id="KW-0812">Transmembrane</keyword>
<feature type="transmembrane region" description="Helical" evidence="1">
    <location>
        <begin position="179"/>
        <end position="196"/>
    </location>
</feature>
<keyword evidence="1" id="KW-1133">Transmembrane helix</keyword>
<gene>
    <name evidence="3" type="ORF">ACFQNG_11815</name>
</gene>
<feature type="transmembrane region" description="Helical" evidence="1">
    <location>
        <begin position="81"/>
        <end position="99"/>
    </location>
</feature>
<dbReference type="EMBL" id="JBHTBW010000037">
    <property type="protein sequence ID" value="MFC7441784.1"/>
    <property type="molecule type" value="Genomic_DNA"/>
</dbReference>
<protein>
    <submittedName>
        <fullName evidence="3">VanZ family protein</fullName>
    </submittedName>
</protein>
<comment type="caution">
    <text evidence="3">The sequence shown here is derived from an EMBL/GenBank/DDBJ whole genome shotgun (WGS) entry which is preliminary data.</text>
</comment>
<dbReference type="RefSeq" id="WP_379865251.1">
    <property type="nucleotide sequence ID" value="NZ_JBHTBW010000037.1"/>
</dbReference>
<keyword evidence="1" id="KW-0472">Membrane</keyword>
<proteinExistence type="predicted"/>
<dbReference type="NCBIfam" id="NF038403">
    <property type="entry name" value="perm_prefix_1"/>
    <property type="match status" value="1"/>
</dbReference>
<dbReference type="InterPro" id="IPR047928">
    <property type="entry name" value="Perm_prefix_1"/>
</dbReference>
<evidence type="ECO:0000256" key="1">
    <source>
        <dbReference type="SAM" id="Phobius"/>
    </source>
</evidence>
<reference evidence="4" key="1">
    <citation type="journal article" date="2019" name="Int. J. Syst. Evol. Microbiol.">
        <title>The Global Catalogue of Microorganisms (GCM) 10K type strain sequencing project: providing services to taxonomists for standard genome sequencing and annotation.</title>
        <authorList>
            <consortium name="The Broad Institute Genomics Platform"/>
            <consortium name="The Broad Institute Genome Sequencing Center for Infectious Disease"/>
            <person name="Wu L."/>
            <person name="Ma J."/>
        </authorList>
    </citation>
    <scope>NUCLEOTIDE SEQUENCE [LARGE SCALE GENOMIC DNA]</scope>
    <source>
        <strain evidence="4">CGMCC 1.12942</strain>
    </source>
</reference>
<feature type="transmembrane region" description="Helical" evidence="1">
    <location>
        <begin position="145"/>
        <end position="170"/>
    </location>
</feature>
<dbReference type="Proteomes" id="UP001596500">
    <property type="component" value="Unassembled WGS sequence"/>
</dbReference>
<dbReference type="InterPro" id="IPR006976">
    <property type="entry name" value="VanZ-like"/>
</dbReference>
<evidence type="ECO:0000313" key="3">
    <source>
        <dbReference type="EMBL" id="MFC7441784.1"/>
    </source>
</evidence>
<evidence type="ECO:0000313" key="4">
    <source>
        <dbReference type="Proteomes" id="UP001596500"/>
    </source>
</evidence>
<feature type="transmembrane region" description="Helical" evidence="1">
    <location>
        <begin position="208"/>
        <end position="225"/>
    </location>
</feature>
<sequence length="239" mass="28643">MGLEEYLDKIVRGLPCSKRKKQDIYDELLDHLQMLKEEFASDGYDERKAEQLAIEAFGTHQTIARELKKSLPLIDEYRKKWVGMGFLVYMLSMVYLLFINMDRFVGRDFIIHRRAQFPEYSYVYHNLVPFHTIKNYLIYFDHYPLFNWVCNLFGNIIFFIPLGLLLPLLFSSCHPLERLFAYLFSTSFFFETLQYLFDLGRFDVDDILLNLTGGLLGYALYRLFYLRQRRLRHDEEQNG</sequence>
<organism evidence="3 4">
    <name type="scientific">Laceyella putida</name>
    <dbReference type="NCBI Taxonomy" id="110101"/>
    <lineage>
        <taxon>Bacteria</taxon>
        <taxon>Bacillati</taxon>
        <taxon>Bacillota</taxon>
        <taxon>Bacilli</taxon>
        <taxon>Bacillales</taxon>
        <taxon>Thermoactinomycetaceae</taxon>
        <taxon>Laceyella</taxon>
    </lineage>
</organism>
<dbReference type="PANTHER" id="PTHR36834">
    <property type="entry name" value="MEMBRANE PROTEIN-RELATED"/>
    <property type="match status" value="1"/>
</dbReference>
<name>A0ABW2RL82_9BACL</name>
<evidence type="ECO:0000259" key="2">
    <source>
        <dbReference type="Pfam" id="PF04892"/>
    </source>
</evidence>
<feature type="domain" description="VanZ-like" evidence="2">
    <location>
        <begin position="86"/>
        <end position="224"/>
    </location>
</feature>
<dbReference type="Pfam" id="PF04892">
    <property type="entry name" value="VanZ"/>
    <property type="match status" value="1"/>
</dbReference>
<accession>A0ABW2RL82</accession>
<dbReference type="InterPro" id="IPR053150">
    <property type="entry name" value="Teicoplanin_resist-assoc"/>
</dbReference>
<dbReference type="PANTHER" id="PTHR36834:SF1">
    <property type="entry name" value="INTEGRAL MEMBRANE PROTEIN"/>
    <property type="match status" value="1"/>
</dbReference>
<keyword evidence="4" id="KW-1185">Reference proteome</keyword>